<organism evidence="1">
    <name type="scientific">Spodoptera frugiperda</name>
    <name type="common">Fall armyworm</name>
    <dbReference type="NCBI Taxonomy" id="7108"/>
    <lineage>
        <taxon>Eukaryota</taxon>
        <taxon>Metazoa</taxon>
        <taxon>Ecdysozoa</taxon>
        <taxon>Arthropoda</taxon>
        <taxon>Hexapoda</taxon>
        <taxon>Insecta</taxon>
        <taxon>Pterygota</taxon>
        <taxon>Neoptera</taxon>
        <taxon>Endopterygota</taxon>
        <taxon>Lepidoptera</taxon>
        <taxon>Glossata</taxon>
        <taxon>Ditrysia</taxon>
        <taxon>Noctuoidea</taxon>
        <taxon>Noctuidae</taxon>
        <taxon>Amphipyrinae</taxon>
        <taxon>Spodoptera</taxon>
    </lineage>
</organism>
<sequence>MCTSAYTFGDKRRDDTTTTNRIPIAAAHEHLKHQRRYKCVAGFLGVRNLRVCCSGIVDQEDWKGGNWASGNLTHTTKQRNHCFTSVICEAVVSLRWLSHTLYRRYKCVAGLLGIRILRVIGESEIGKGVIGPPVTALTQCKRFFSSVFCEGVVSLRSSRPIRAEAWLSHSCKFTFKCGIAMHEWAGSAGVIPRPHR</sequence>
<proteinExistence type="predicted"/>
<dbReference type="AlphaFoldDB" id="A0A2H1VSK4"/>
<accession>A0A2H1VSK4</accession>
<gene>
    <name evidence="1" type="ORF">SFRICE_019104</name>
</gene>
<protein>
    <submittedName>
        <fullName evidence="1">SFRICE_019104</fullName>
    </submittedName>
</protein>
<reference evidence="1" key="1">
    <citation type="submission" date="2016-07" db="EMBL/GenBank/DDBJ databases">
        <authorList>
            <person name="Bretaudeau A."/>
        </authorList>
    </citation>
    <scope>NUCLEOTIDE SEQUENCE</scope>
    <source>
        <strain evidence="1">Rice</strain>
        <tissue evidence="1">Whole body</tissue>
    </source>
</reference>
<evidence type="ECO:0000313" key="1">
    <source>
        <dbReference type="EMBL" id="SOQ43799.1"/>
    </source>
</evidence>
<dbReference type="EMBL" id="ODYU01004194">
    <property type="protein sequence ID" value="SOQ43799.1"/>
    <property type="molecule type" value="Genomic_DNA"/>
</dbReference>
<name>A0A2H1VSK4_SPOFR</name>